<keyword evidence="4 12" id="KW-0227">DNA damage</keyword>
<dbReference type="Proteomes" id="UP000777784">
    <property type="component" value="Unassembled WGS sequence"/>
</dbReference>
<dbReference type="EMBL" id="JAHJDP010000061">
    <property type="protein sequence ID" value="MBU2691397.1"/>
    <property type="molecule type" value="Genomic_DNA"/>
</dbReference>
<dbReference type="PRINTS" id="PR00726">
    <property type="entry name" value="LEXASERPTASE"/>
</dbReference>
<evidence type="ECO:0000256" key="1">
    <source>
        <dbReference type="ARBA" id="ARBA00007484"/>
    </source>
</evidence>
<dbReference type="FunFam" id="2.10.109.10:FF:000001">
    <property type="entry name" value="LexA repressor"/>
    <property type="match status" value="1"/>
</dbReference>
<evidence type="ECO:0000256" key="6">
    <source>
        <dbReference type="ARBA" id="ARBA00022813"/>
    </source>
</evidence>
<feature type="DNA-binding region" description="H-T-H motif" evidence="12">
    <location>
        <begin position="28"/>
        <end position="48"/>
    </location>
</feature>
<dbReference type="GO" id="GO:0009432">
    <property type="term" value="P:SOS response"/>
    <property type="evidence" value="ECO:0007669"/>
    <property type="project" value="UniProtKB-UniRule"/>
</dbReference>
<evidence type="ECO:0000256" key="5">
    <source>
        <dbReference type="ARBA" id="ARBA00022801"/>
    </source>
</evidence>
<evidence type="ECO:0000259" key="15">
    <source>
        <dbReference type="Pfam" id="PF01726"/>
    </source>
</evidence>
<comment type="caution">
    <text evidence="16">The sequence shown here is derived from an EMBL/GenBank/DDBJ whole genome shotgun (WGS) entry which is preliminary data.</text>
</comment>
<dbReference type="GO" id="GO:0003677">
    <property type="term" value="F:DNA binding"/>
    <property type="evidence" value="ECO:0007669"/>
    <property type="project" value="UniProtKB-UniRule"/>
</dbReference>
<evidence type="ECO:0000256" key="2">
    <source>
        <dbReference type="ARBA" id="ARBA00022491"/>
    </source>
</evidence>
<evidence type="ECO:0000256" key="11">
    <source>
        <dbReference type="ARBA" id="ARBA00023236"/>
    </source>
</evidence>
<dbReference type="HAMAP" id="MF_00015">
    <property type="entry name" value="LexA"/>
    <property type="match status" value="1"/>
</dbReference>
<dbReference type="Gene3D" id="1.10.10.10">
    <property type="entry name" value="Winged helix-like DNA-binding domain superfamily/Winged helix DNA-binding domain"/>
    <property type="match status" value="1"/>
</dbReference>
<organism evidence="16 17">
    <name type="scientific">Eiseniibacteriota bacterium</name>
    <dbReference type="NCBI Taxonomy" id="2212470"/>
    <lineage>
        <taxon>Bacteria</taxon>
        <taxon>Candidatus Eiseniibacteriota</taxon>
    </lineage>
</organism>
<evidence type="ECO:0000256" key="7">
    <source>
        <dbReference type="ARBA" id="ARBA00023015"/>
    </source>
</evidence>
<keyword evidence="5 12" id="KW-0378">Hydrolase</keyword>
<sequence length="201" mass="21866">MKGLSPRQQDVLEMIQSTVSTEGRFPSVREIGASLGISSPATVSQHIRALLKKKFLEQRGRHYVVPDHLRDHRGIPVVGRVAAGAPITSTEHVEDWLKLESMASKASGETFAVKVMGDSMIDDGILEGDFVLVDPGSEAVNGAVVVAYLGSDQEVTVKRFYRRPGGVELRPANPAYTPLQINGGDEHFRLAGRVVGLLRRL</sequence>
<dbReference type="InterPro" id="IPR036286">
    <property type="entry name" value="LexA/Signal_pep-like_sf"/>
</dbReference>
<dbReference type="Pfam" id="PF01726">
    <property type="entry name" value="LexA_DNA_bind"/>
    <property type="match status" value="1"/>
</dbReference>
<dbReference type="GO" id="GO:0004252">
    <property type="term" value="F:serine-type endopeptidase activity"/>
    <property type="evidence" value="ECO:0007669"/>
    <property type="project" value="UniProtKB-UniRule"/>
</dbReference>
<evidence type="ECO:0000256" key="8">
    <source>
        <dbReference type="ARBA" id="ARBA00023125"/>
    </source>
</evidence>
<protein>
    <recommendedName>
        <fullName evidence="12">LexA repressor</fullName>
        <ecNumber evidence="12">3.4.21.88</ecNumber>
    </recommendedName>
</protein>
<dbReference type="EC" id="3.4.21.88" evidence="12"/>
<dbReference type="SUPFAM" id="SSF46785">
    <property type="entry name" value="Winged helix' DNA-binding domain"/>
    <property type="match status" value="1"/>
</dbReference>
<evidence type="ECO:0000313" key="16">
    <source>
        <dbReference type="EMBL" id="MBU2691397.1"/>
    </source>
</evidence>
<accession>A0A948RXJ9</accession>
<dbReference type="InterPro" id="IPR006200">
    <property type="entry name" value="LexA"/>
</dbReference>
<dbReference type="InterPro" id="IPR006199">
    <property type="entry name" value="LexA_DNA-bd_dom"/>
</dbReference>
<evidence type="ECO:0000313" key="17">
    <source>
        <dbReference type="Proteomes" id="UP000777784"/>
    </source>
</evidence>
<name>A0A948RXJ9_UNCEI</name>
<dbReference type="InterPro" id="IPR006197">
    <property type="entry name" value="Peptidase_S24_LexA"/>
</dbReference>
<dbReference type="InterPro" id="IPR039418">
    <property type="entry name" value="LexA-like"/>
</dbReference>
<keyword evidence="8 12" id="KW-0238">DNA-binding</keyword>
<proteinExistence type="inferred from homology"/>
<dbReference type="InterPro" id="IPR036390">
    <property type="entry name" value="WH_DNA-bd_sf"/>
</dbReference>
<comment type="similarity">
    <text evidence="1 12 13">Belongs to the peptidase S24 family.</text>
</comment>
<evidence type="ECO:0000256" key="4">
    <source>
        <dbReference type="ARBA" id="ARBA00022763"/>
    </source>
</evidence>
<feature type="domain" description="LexA repressor DNA-binding" evidence="15">
    <location>
        <begin position="1"/>
        <end position="57"/>
    </location>
</feature>
<evidence type="ECO:0000256" key="9">
    <source>
        <dbReference type="ARBA" id="ARBA00023163"/>
    </source>
</evidence>
<keyword evidence="11 12" id="KW-0742">SOS response</keyword>
<dbReference type="InterPro" id="IPR050077">
    <property type="entry name" value="LexA_repressor"/>
</dbReference>
<feature type="active site" description="For autocatalytic cleavage activity" evidence="12">
    <location>
        <position position="158"/>
    </location>
</feature>
<keyword evidence="7 12" id="KW-0805">Transcription regulation</keyword>
<dbReference type="PANTHER" id="PTHR33516:SF2">
    <property type="entry name" value="LEXA REPRESSOR-RELATED"/>
    <property type="match status" value="1"/>
</dbReference>
<feature type="active site" description="For autocatalytic cleavage activity" evidence="12">
    <location>
        <position position="119"/>
    </location>
</feature>
<comment type="function">
    <text evidence="12">Represses a number of genes involved in the response to DNA damage (SOS response), including recA and lexA. In the presence of single-stranded DNA, RecA interacts with LexA causing an autocatalytic cleavage which disrupts the DNA-binding part of LexA, leading to derepression of the SOS regulon and eventually DNA repair.</text>
</comment>
<evidence type="ECO:0000256" key="3">
    <source>
        <dbReference type="ARBA" id="ARBA00022705"/>
    </source>
</evidence>
<dbReference type="NCBIfam" id="TIGR00498">
    <property type="entry name" value="lexA"/>
    <property type="match status" value="1"/>
</dbReference>
<keyword evidence="9 12" id="KW-0804">Transcription</keyword>
<gene>
    <name evidence="12 16" type="primary">lexA</name>
    <name evidence="16" type="ORF">KJ970_10770</name>
</gene>
<feature type="domain" description="Peptidase S24/S26A/S26B/S26C" evidence="14">
    <location>
        <begin position="76"/>
        <end position="195"/>
    </location>
</feature>
<dbReference type="GO" id="GO:0045892">
    <property type="term" value="P:negative regulation of DNA-templated transcription"/>
    <property type="evidence" value="ECO:0007669"/>
    <property type="project" value="UniProtKB-UniRule"/>
</dbReference>
<dbReference type="PANTHER" id="PTHR33516">
    <property type="entry name" value="LEXA REPRESSOR"/>
    <property type="match status" value="1"/>
</dbReference>
<evidence type="ECO:0000256" key="12">
    <source>
        <dbReference type="HAMAP-Rule" id="MF_00015"/>
    </source>
</evidence>
<feature type="site" description="Cleavage; by autolysis" evidence="12">
    <location>
        <begin position="83"/>
        <end position="84"/>
    </location>
</feature>
<dbReference type="Gene3D" id="2.10.109.10">
    <property type="entry name" value="Umud Fragment, subunit A"/>
    <property type="match status" value="1"/>
</dbReference>
<comment type="subunit">
    <text evidence="12">Homodimer.</text>
</comment>
<dbReference type="InterPro" id="IPR036388">
    <property type="entry name" value="WH-like_DNA-bd_sf"/>
</dbReference>
<evidence type="ECO:0000259" key="14">
    <source>
        <dbReference type="Pfam" id="PF00717"/>
    </source>
</evidence>
<keyword evidence="2 12" id="KW-0678">Repressor</keyword>
<dbReference type="SUPFAM" id="SSF51306">
    <property type="entry name" value="LexA/Signal peptidase"/>
    <property type="match status" value="1"/>
</dbReference>
<comment type="catalytic activity">
    <reaction evidence="12">
        <text>Hydrolysis of Ala-|-Gly bond in repressor LexA.</text>
        <dbReference type="EC" id="3.4.21.88"/>
    </reaction>
</comment>
<keyword evidence="10 12" id="KW-0234">DNA repair</keyword>
<keyword evidence="3 12" id="KW-0235">DNA replication</keyword>
<dbReference type="GO" id="GO:0006260">
    <property type="term" value="P:DNA replication"/>
    <property type="evidence" value="ECO:0007669"/>
    <property type="project" value="UniProtKB-UniRule"/>
</dbReference>
<dbReference type="GO" id="GO:0006508">
    <property type="term" value="P:proteolysis"/>
    <property type="evidence" value="ECO:0007669"/>
    <property type="project" value="InterPro"/>
</dbReference>
<dbReference type="AlphaFoldDB" id="A0A948RXJ9"/>
<keyword evidence="6 12" id="KW-0068">Autocatalytic cleavage</keyword>
<dbReference type="CDD" id="cd06529">
    <property type="entry name" value="S24_LexA-like"/>
    <property type="match status" value="1"/>
</dbReference>
<evidence type="ECO:0000256" key="13">
    <source>
        <dbReference type="RuleBase" id="RU003991"/>
    </source>
</evidence>
<dbReference type="InterPro" id="IPR015927">
    <property type="entry name" value="Peptidase_S24_S26A/B/C"/>
</dbReference>
<dbReference type="GO" id="GO:0006281">
    <property type="term" value="P:DNA repair"/>
    <property type="evidence" value="ECO:0007669"/>
    <property type="project" value="UniProtKB-UniRule"/>
</dbReference>
<reference evidence="16" key="1">
    <citation type="submission" date="2021-05" db="EMBL/GenBank/DDBJ databases">
        <title>Energy efficiency and biological interactions define the core microbiome of deep oligotrophic groundwater.</title>
        <authorList>
            <person name="Mehrshad M."/>
            <person name="Lopez-Fernandez M."/>
            <person name="Bell E."/>
            <person name="Bernier-Latmani R."/>
            <person name="Bertilsson S."/>
            <person name="Dopson M."/>
        </authorList>
    </citation>
    <scope>NUCLEOTIDE SEQUENCE</scope>
    <source>
        <strain evidence="16">Modern_marine.mb.64</strain>
    </source>
</reference>
<dbReference type="Pfam" id="PF00717">
    <property type="entry name" value="Peptidase_S24"/>
    <property type="match status" value="1"/>
</dbReference>
<evidence type="ECO:0000256" key="10">
    <source>
        <dbReference type="ARBA" id="ARBA00023204"/>
    </source>
</evidence>